<feature type="region of interest" description="Disordered" evidence="1">
    <location>
        <begin position="134"/>
        <end position="167"/>
    </location>
</feature>
<organism evidence="3 4">
    <name type="scientific">Bacteroides finegoldii</name>
    <dbReference type="NCBI Taxonomy" id="338188"/>
    <lineage>
        <taxon>Bacteria</taxon>
        <taxon>Pseudomonadati</taxon>
        <taxon>Bacteroidota</taxon>
        <taxon>Bacteroidia</taxon>
        <taxon>Bacteroidales</taxon>
        <taxon>Bacteroidaceae</taxon>
        <taxon>Bacteroides</taxon>
    </lineage>
</organism>
<sequence length="354" mass="40010">MARISKPGLDYFPLDVNFLQDRKVRRISCRHHAAGIAALTSLLCLIYKEKGYYVLWNKDTLFDIAQEACCEEEEMQAIIDDCLSVGLFDTYIYKEYGVLTSQAIQEQYHKIIIDSRRKYKLPLENFWMIKEEKEANDNEEETKERKERKETKGENGEQTNESAANPGKFAVSSSKFAASSGKFAVNPGKSAATMPQTKQETDTDIKSKQEMERENESKSETQKDKETEREGKMRKESEKPPVPPNGVSQASPVAVRGLSLGDSSGGDFEAILRLNMEAIGIRNEQTAKAIFALARRKELGGINGTLWKILSPGYRPTLLKKNEPGDYILWALNHPAEFESTYNGMLQKMVRGRS</sequence>
<gene>
    <name evidence="3" type="ORF">ERS852397_00525</name>
</gene>
<feature type="compositionally biased region" description="Basic and acidic residues" evidence="1">
    <location>
        <begin position="199"/>
        <end position="239"/>
    </location>
</feature>
<dbReference type="GO" id="GO:0016740">
    <property type="term" value="F:transferase activity"/>
    <property type="evidence" value="ECO:0007669"/>
    <property type="project" value="UniProtKB-KW"/>
</dbReference>
<dbReference type="AlphaFoldDB" id="A0A173Y7Y7"/>
<evidence type="ECO:0000313" key="4">
    <source>
        <dbReference type="Proteomes" id="UP000095517"/>
    </source>
</evidence>
<protein>
    <submittedName>
        <fullName evidence="3">Asp-tRNAAsn/Glu-tRNAGln amidotransferase B subunit</fullName>
    </submittedName>
</protein>
<dbReference type="Proteomes" id="UP000095517">
    <property type="component" value="Unassembled WGS sequence"/>
</dbReference>
<dbReference type="PANTHER" id="PTHR39196:SF1">
    <property type="entry name" value="PRIMOSOME, DNAD SUBUNIT"/>
    <property type="match status" value="1"/>
</dbReference>
<name>A0A173Y7Y7_9BACE</name>
<dbReference type="Pfam" id="PF14297">
    <property type="entry name" value="Lin1244_N"/>
    <property type="match status" value="1"/>
</dbReference>
<dbReference type="InterPro" id="IPR025400">
    <property type="entry name" value="Lin1244/Lin1753-like_N"/>
</dbReference>
<proteinExistence type="predicted"/>
<evidence type="ECO:0000259" key="2">
    <source>
        <dbReference type="Pfam" id="PF14297"/>
    </source>
</evidence>
<accession>A0A173Y7Y7</accession>
<reference evidence="3 4" key="1">
    <citation type="submission" date="2015-09" db="EMBL/GenBank/DDBJ databases">
        <authorList>
            <consortium name="Pathogen Informatics"/>
        </authorList>
    </citation>
    <scope>NUCLEOTIDE SEQUENCE [LARGE SCALE GENOMIC DNA]</scope>
    <source>
        <strain evidence="3 4">2789STDY5608840</strain>
    </source>
</reference>
<dbReference type="PANTHER" id="PTHR39196">
    <property type="entry name" value="PRIMOSOME, DNAD SUBUNIT"/>
    <property type="match status" value="1"/>
</dbReference>
<dbReference type="RefSeq" id="WP_055278398.1">
    <property type="nucleotide sequence ID" value="NZ_CABIXA010000002.1"/>
</dbReference>
<feature type="domain" description="Lin1244/Lin1753-like N-terminal" evidence="2">
    <location>
        <begin position="11"/>
        <end position="104"/>
    </location>
</feature>
<evidence type="ECO:0000256" key="1">
    <source>
        <dbReference type="SAM" id="MobiDB-lite"/>
    </source>
</evidence>
<dbReference type="STRING" id="338188.ERS852397_00525"/>
<feature type="compositionally biased region" description="Basic and acidic residues" evidence="1">
    <location>
        <begin position="134"/>
        <end position="155"/>
    </location>
</feature>
<evidence type="ECO:0000313" key="3">
    <source>
        <dbReference type="EMBL" id="CUN60232.1"/>
    </source>
</evidence>
<feature type="region of interest" description="Disordered" evidence="1">
    <location>
        <begin position="185"/>
        <end position="249"/>
    </location>
</feature>
<dbReference type="EMBL" id="CYZH01000002">
    <property type="protein sequence ID" value="CUN60232.1"/>
    <property type="molecule type" value="Genomic_DNA"/>
</dbReference>
<keyword evidence="3" id="KW-0808">Transferase</keyword>